<comment type="subcellular location">
    <subcellularLocation>
        <location evidence="2">Chromosome</location>
        <location evidence="2">Telomere</location>
    </subcellularLocation>
    <subcellularLocation>
        <location evidence="1">Nucleus</location>
    </subcellularLocation>
</comment>
<keyword evidence="7" id="KW-0819">tRNA processing</keyword>
<evidence type="ECO:0000313" key="14">
    <source>
        <dbReference type="EMBL" id="ORY18748.1"/>
    </source>
</evidence>
<evidence type="ECO:0000256" key="4">
    <source>
        <dbReference type="ARBA" id="ARBA00011534"/>
    </source>
</evidence>
<evidence type="ECO:0000256" key="5">
    <source>
        <dbReference type="ARBA" id="ARBA00019746"/>
    </source>
</evidence>
<dbReference type="EMBL" id="MCFA01000005">
    <property type="protein sequence ID" value="ORY18748.1"/>
    <property type="molecule type" value="Genomic_DNA"/>
</dbReference>
<sequence>MAQLTAAYTSAANQPPPQSFAVSLPAPGIKQLQADVNVFLTDKMDEDKAIGIAKAEEAKEEANYGEEVVEAE</sequence>
<keyword evidence="10" id="KW-0010">Activator</keyword>
<evidence type="ECO:0000313" key="15">
    <source>
        <dbReference type="Proteomes" id="UP000193144"/>
    </source>
</evidence>
<evidence type="ECO:0000256" key="9">
    <source>
        <dbReference type="ARBA" id="ARBA00023015"/>
    </source>
</evidence>
<name>A0A1Y2A8B1_9PLEO</name>
<keyword evidence="12" id="KW-0539">Nucleus</keyword>
<keyword evidence="11" id="KW-0804">Transcription</keyword>
<dbReference type="GO" id="GO:0005634">
    <property type="term" value="C:nucleus"/>
    <property type="evidence" value="ECO:0007669"/>
    <property type="project" value="UniProtKB-SubCell"/>
</dbReference>
<evidence type="ECO:0000256" key="13">
    <source>
        <dbReference type="ARBA" id="ARBA00025393"/>
    </source>
</evidence>
<evidence type="ECO:0000256" key="2">
    <source>
        <dbReference type="ARBA" id="ARBA00004574"/>
    </source>
</evidence>
<dbReference type="GO" id="GO:0000781">
    <property type="term" value="C:chromosome, telomeric region"/>
    <property type="evidence" value="ECO:0007669"/>
    <property type="project" value="UniProtKB-SubCell"/>
</dbReference>
<reference evidence="14 15" key="1">
    <citation type="submission" date="2016-07" db="EMBL/GenBank/DDBJ databases">
        <title>Pervasive Adenine N6-methylation of Active Genes in Fungi.</title>
        <authorList>
            <consortium name="DOE Joint Genome Institute"/>
            <person name="Mondo S.J."/>
            <person name="Dannebaum R.O."/>
            <person name="Kuo R.C."/>
            <person name="Labutti K."/>
            <person name="Haridas S."/>
            <person name="Kuo A."/>
            <person name="Salamov A."/>
            <person name="Ahrendt S.R."/>
            <person name="Lipzen A."/>
            <person name="Sullivan W."/>
            <person name="Andreopoulos W.B."/>
            <person name="Clum A."/>
            <person name="Lindquist E."/>
            <person name="Daum C."/>
            <person name="Ramamoorthy G.K."/>
            <person name="Gryganskyi A."/>
            <person name="Culley D."/>
            <person name="Magnuson J.K."/>
            <person name="James T.Y."/>
            <person name="O'Malley M.A."/>
            <person name="Stajich J.E."/>
            <person name="Spatafora J.W."/>
            <person name="Visel A."/>
            <person name="Grigoriev I.V."/>
        </authorList>
    </citation>
    <scope>NUCLEOTIDE SEQUENCE [LARGE SCALE GENOMIC DNA]</scope>
    <source>
        <strain evidence="14 15">CBS 115471</strain>
    </source>
</reference>
<accession>A0A1Y2A8B1</accession>
<comment type="caution">
    <text evidence="14">The sequence shown here is derived from an EMBL/GenBank/DDBJ whole genome shotgun (WGS) entry which is preliminary data.</text>
</comment>
<dbReference type="InterPro" id="IPR014849">
    <property type="entry name" value="EKC/KEOPS_Gon7"/>
</dbReference>
<evidence type="ECO:0000256" key="7">
    <source>
        <dbReference type="ARBA" id="ARBA00022694"/>
    </source>
</evidence>
<protein>
    <recommendedName>
        <fullName evidence="5">EKC/KEOPS complex subunit GON7</fullName>
    </recommendedName>
</protein>
<evidence type="ECO:0000256" key="11">
    <source>
        <dbReference type="ARBA" id="ARBA00023163"/>
    </source>
</evidence>
<gene>
    <name evidence="14" type="ORF">BCR34DRAFT_595971</name>
</gene>
<evidence type="ECO:0000256" key="3">
    <source>
        <dbReference type="ARBA" id="ARBA00008529"/>
    </source>
</evidence>
<dbReference type="Pfam" id="PF08738">
    <property type="entry name" value="Gon7"/>
    <property type="match status" value="1"/>
</dbReference>
<comment type="subunit">
    <text evidence="4">Component of the EKC/KEOPS complex composed of at least BUD32, CGI121, GON7, KAE1 and PCC1; the whole complex dimerizes.</text>
</comment>
<dbReference type="AlphaFoldDB" id="A0A1Y2A8B1"/>
<evidence type="ECO:0000256" key="6">
    <source>
        <dbReference type="ARBA" id="ARBA00022454"/>
    </source>
</evidence>
<evidence type="ECO:0000256" key="12">
    <source>
        <dbReference type="ARBA" id="ARBA00023242"/>
    </source>
</evidence>
<evidence type="ECO:0000256" key="10">
    <source>
        <dbReference type="ARBA" id="ARBA00023159"/>
    </source>
</evidence>
<keyword evidence="9" id="KW-0805">Transcription regulation</keyword>
<organism evidence="14 15">
    <name type="scientific">Clohesyomyces aquaticus</name>
    <dbReference type="NCBI Taxonomy" id="1231657"/>
    <lineage>
        <taxon>Eukaryota</taxon>
        <taxon>Fungi</taxon>
        <taxon>Dikarya</taxon>
        <taxon>Ascomycota</taxon>
        <taxon>Pezizomycotina</taxon>
        <taxon>Dothideomycetes</taxon>
        <taxon>Pleosporomycetidae</taxon>
        <taxon>Pleosporales</taxon>
        <taxon>Lindgomycetaceae</taxon>
        <taxon>Clohesyomyces</taxon>
    </lineage>
</organism>
<evidence type="ECO:0000256" key="1">
    <source>
        <dbReference type="ARBA" id="ARBA00004123"/>
    </source>
</evidence>
<comment type="function">
    <text evidence="13">Component of the EKC/KEOPS complex that is required for the formation of a threonylcarbamoyl group on adenosine at position 37 (t(6)A37) in tRNAs that read codons beginning with adenine. The complex is probably involved in the transfer of the threonylcarbamoyl moiety of threonylcarbamoyl-AMP (TC-AMP) to the N6 group of A37. GON7 likely plays a supporting role to the catalytic subunit KAE1 in the complex. The EKC/KEOPS complex also promotes both telomere uncapping and telomere elongation. The complex is required for efficient recruitment of transcriptional coactivators.</text>
</comment>
<dbReference type="Proteomes" id="UP000193144">
    <property type="component" value="Unassembled WGS sequence"/>
</dbReference>
<dbReference type="GO" id="GO:0008033">
    <property type="term" value="P:tRNA processing"/>
    <property type="evidence" value="ECO:0007669"/>
    <property type="project" value="UniProtKB-KW"/>
</dbReference>
<keyword evidence="6" id="KW-0158">Chromosome</keyword>
<keyword evidence="15" id="KW-1185">Reference proteome</keyword>
<keyword evidence="8" id="KW-0779">Telomere</keyword>
<evidence type="ECO:0000256" key="8">
    <source>
        <dbReference type="ARBA" id="ARBA00022895"/>
    </source>
</evidence>
<comment type="similarity">
    <text evidence="3">Belongs to the GON7 family.</text>
</comment>
<proteinExistence type="inferred from homology"/>